<dbReference type="InterPro" id="IPR036908">
    <property type="entry name" value="RlpA-like_sf"/>
</dbReference>
<dbReference type="AlphaFoldDB" id="A0A232M700"/>
<dbReference type="OrthoDB" id="4168200at2759"/>
<organism evidence="3 4">
    <name type="scientific">Elaphomyces granulatus</name>
    <dbReference type="NCBI Taxonomy" id="519963"/>
    <lineage>
        <taxon>Eukaryota</taxon>
        <taxon>Fungi</taxon>
        <taxon>Dikarya</taxon>
        <taxon>Ascomycota</taxon>
        <taxon>Pezizomycotina</taxon>
        <taxon>Eurotiomycetes</taxon>
        <taxon>Eurotiomycetidae</taxon>
        <taxon>Eurotiales</taxon>
        <taxon>Elaphomycetaceae</taxon>
        <taxon>Elaphomyces</taxon>
    </lineage>
</organism>
<dbReference type="Proteomes" id="UP000243515">
    <property type="component" value="Unassembled WGS sequence"/>
</dbReference>
<evidence type="ECO:0000313" key="4">
    <source>
        <dbReference type="Proteomes" id="UP000243515"/>
    </source>
</evidence>
<feature type="signal peptide" evidence="2">
    <location>
        <begin position="1"/>
        <end position="19"/>
    </location>
</feature>
<keyword evidence="1 2" id="KW-0732">Signal</keyword>
<reference evidence="3 4" key="1">
    <citation type="journal article" date="2015" name="Environ. Microbiol.">
        <title>Metagenome sequence of Elaphomyces granulatus from sporocarp tissue reveals Ascomycota ectomycorrhizal fingerprints of genome expansion and a Proteobacteria-rich microbiome.</title>
        <authorList>
            <person name="Quandt C.A."/>
            <person name="Kohler A."/>
            <person name="Hesse C.N."/>
            <person name="Sharpton T.J."/>
            <person name="Martin F."/>
            <person name="Spatafora J.W."/>
        </authorList>
    </citation>
    <scope>NUCLEOTIDE SEQUENCE [LARGE SCALE GENOMIC DNA]</scope>
    <source>
        <strain evidence="3 4">OSC145934</strain>
    </source>
</reference>
<evidence type="ECO:0000256" key="2">
    <source>
        <dbReference type="SAM" id="SignalP"/>
    </source>
</evidence>
<sequence length="122" mass="12695">MMLPQVMLALTVILGLASAGRGTVYYQDGAKGSCGQANTDDAIIAAISNSWMHFESPSPYCGRQIEVKNVGSDDQVGGAGKTLTVTVADTCPSCGPDDVDLSIGAWNSLTGNAEYGTFDAQW</sequence>
<proteinExistence type="predicted"/>
<dbReference type="Gene3D" id="2.40.40.10">
    <property type="entry name" value="RlpA-like domain"/>
    <property type="match status" value="1"/>
</dbReference>
<accession>A0A232M700</accession>
<feature type="chain" id="PRO_5013257690" description="RlpA-like protein double-psi beta-barrel domain-containing protein" evidence="2">
    <location>
        <begin position="20"/>
        <end position="122"/>
    </location>
</feature>
<comment type="caution">
    <text evidence="3">The sequence shown here is derived from an EMBL/GenBank/DDBJ whole genome shotgun (WGS) entry which is preliminary data.</text>
</comment>
<dbReference type="SUPFAM" id="SSF50685">
    <property type="entry name" value="Barwin-like endoglucanases"/>
    <property type="match status" value="1"/>
</dbReference>
<dbReference type="InterPro" id="IPR051477">
    <property type="entry name" value="Expansin_CellWall"/>
</dbReference>
<dbReference type="CDD" id="cd22191">
    <property type="entry name" value="DPBB_RlpA_EXP_N-like"/>
    <property type="match status" value="1"/>
</dbReference>
<protein>
    <recommendedName>
        <fullName evidence="5">RlpA-like protein double-psi beta-barrel domain-containing protein</fullName>
    </recommendedName>
</protein>
<keyword evidence="4" id="KW-1185">Reference proteome</keyword>
<name>A0A232M700_9EURO</name>
<gene>
    <name evidence="3" type="ORF">Egran_00068</name>
</gene>
<dbReference type="PANTHER" id="PTHR31836">
    <property type="match status" value="1"/>
</dbReference>
<dbReference type="PANTHER" id="PTHR31836:SF28">
    <property type="entry name" value="SRCR DOMAIN-CONTAINING PROTEIN-RELATED"/>
    <property type="match status" value="1"/>
</dbReference>
<evidence type="ECO:0000313" key="3">
    <source>
        <dbReference type="EMBL" id="OXV12171.1"/>
    </source>
</evidence>
<evidence type="ECO:0008006" key="5">
    <source>
        <dbReference type="Google" id="ProtNLM"/>
    </source>
</evidence>
<evidence type="ECO:0000256" key="1">
    <source>
        <dbReference type="ARBA" id="ARBA00022729"/>
    </source>
</evidence>
<dbReference type="EMBL" id="NPHW01001850">
    <property type="protein sequence ID" value="OXV12171.1"/>
    <property type="molecule type" value="Genomic_DNA"/>
</dbReference>